<dbReference type="Proteomes" id="UP000191144">
    <property type="component" value="Chromosome C"/>
</dbReference>
<keyword evidence="16" id="KW-1185">Reference proteome</keyword>
<dbReference type="InterPro" id="IPR016005">
    <property type="entry name" value="Erg8"/>
</dbReference>
<evidence type="ECO:0000256" key="12">
    <source>
        <dbReference type="ARBA" id="ARBA00029326"/>
    </source>
</evidence>
<comment type="catalytic activity">
    <reaction evidence="12">
        <text>(R)-5-phosphomevalonate + ATP = (R)-5-diphosphomevalonate + ADP</text>
        <dbReference type="Rhea" id="RHEA:16341"/>
        <dbReference type="ChEBI" id="CHEBI:30616"/>
        <dbReference type="ChEBI" id="CHEBI:57557"/>
        <dbReference type="ChEBI" id="CHEBI:58146"/>
        <dbReference type="ChEBI" id="CHEBI:456216"/>
        <dbReference type="EC" id="2.7.4.2"/>
    </reaction>
    <physiologicalReaction direction="left-to-right" evidence="12">
        <dbReference type="Rhea" id="RHEA:16342"/>
    </physiologicalReaction>
</comment>
<evidence type="ECO:0000256" key="9">
    <source>
        <dbReference type="ARBA" id="ARBA00022955"/>
    </source>
</evidence>
<evidence type="ECO:0000313" key="16">
    <source>
        <dbReference type="Proteomes" id="UP000191144"/>
    </source>
</evidence>
<dbReference type="Pfam" id="PF00288">
    <property type="entry name" value="GHMP_kinases_N"/>
    <property type="match status" value="1"/>
</dbReference>
<protein>
    <recommendedName>
        <fullName evidence="3 13">Phosphomevalonate kinase</fullName>
        <ecNumber evidence="3 13">2.7.4.2</ecNumber>
    </recommendedName>
</protein>
<keyword evidence="5 13" id="KW-0808">Transferase</keyword>
<dbReference type="GO" id="GO:0005777">
    <property type="term" value="C:peroxisome"/>
    <property type="evidence" value="ECO:0007669"/>
    <property type="project" value="TreeGrafter"/>
</dbReference>
<dbReference type="GO" id="GO:0006696">
    <property type="term" value="P:ergosterol biosynthetic process"/>
    <property type="evidence" value="ECO:0007669"/>
    <property type="project" value="TreeGrafter"/>
</dbReference>
<dbReference type="EMBL" id="LT598479">
    <property type="protein sequence ID" value="SCU83288.1"/>
    <property type="molecule type" value="Genomic_DNA"/>
</dbReference>
<dbReference type="PANTHER" id="PTHR31814">
    <property type="match status" value="1"/>
</dbReference>
<dbReference type="InterPro" id="IPR006204">
    <property type="entry name" value="GHMP_kinase_N_dom"/>
</dbReference>
<keyword evidence="9 13" id="KW-0752">Steroid biosynthesis</keyword>
<comment type="pathway">
    <text evidence="1 13">Isoprenoid biosynthesis; isopentenyl diphosphate biosynthesis via mevalonate pathway; isopentenyl diphosphate from (R)-mevalonate: step 2/3.</text>
</comment>
<gene>
    <name evidence="15" type="ORF">LAME_0C04610G</name>
</gene>
<keyword evidence="7 13" id="KW-0418">Kinase</keyword>
<accession>A0A1G4J102</accession>
<dbReference type="PANTHER" id="PTHR31814:SF2">
    <property type="entry name" value="PHOSPHOMEVALONATE KINASE"/>
    <property type="match status" value="1"/>
</dbReference>
<evidence type="ECO:0000256" key="8">
    <source>
        <dbReference type="ARBA" id="ARBA00022840"/>
    </source>
</evidence>
<name>A0A1G4J102_9SACH</name>
<dbReference type="GO" id="GO:0010142">
    <property type="term" value="P:farnesyl diphosphate biosynthetic process, mevalonate pathway"/>
    <property type="evidence" value="ECO:0007669"/>
    <property type="project" value="TreeGrafter"/>
</dbReference>
<dbReference type="UniPathway" id="UPA00057">
    <property type="reaction ID" value="UER00099"/>
</dbReference>
<sequence length="446" mass="48784">MSSLRAFSAPGKALLAGGYLVLDPQYRSYVVALSSRMHCVVDKQSDNGQDWFTVTIRSAQFDNDEWKYTICKHSSYEIVEVNGKVNPFAKKAVEVLVNYCQPDPRETEELLLEVFSDPGYHSVGESTLKKNGHKQFRFHSSTITKVPKTGLGSSAGLVTVLTTSLLSVFQPELDVTSPRYQRIIHNLSQIAHCQAQGKVGSGFDVAAAVFGSIIYQRFDPKLIEDLPAENPSLYSAALVDLVDSTDWNFTHENVTLPPGIRVIMGDVSSGSETTKLVAKVKAWYQQNYPKSLDVYENINRGNLAFINGIEKLTLLSSNSPASYQETLDKLDVGADLSESAEIDQLRKAVIQIRGNLQLITGESGADIEPSVQTELLDCCVELNGVITGVVPGAGGYDAIALIITEKADISGQTSGKKDFSAVTWLDLHQENTGIAEESPSHYRNLQ</sequence>
<dbReference type="GO" id="GO:0019287">
    <property type="term" value="P:isopentenyl diphosphate biosynthetic process, mevalonate pathway"/>
    <property type="evidence" value="ECO:0007669"/>
    <property type="project" value="UniProtKB-UniRule"/>
</dbReference>
<evidence type="ECO:0000256" key="11">
    <source>
        <dbReference type="ARBA" id="ARBA00023221"/>
    </source>
</evidence>
<evidence type="ECO:0000256" key="2">
    <source>
        <dbReference type="ARBA" id="ARBA00006495"/>
    </source>
</evidence>
<evidence type="ECO:0000256" key="3">
    <source>
        <dbReference type="ARBA" id="ARBA00012958"/>
    </source>
</evidence>
<dbReference type="InterPro" id="IPR020568">
    <property type="entry name" value="Ribosomal_Su5_D2-typ_SF"/>
</dbReference>
<evidence type="ECO:0000259" key="14">
    <source>
        <dbReference type="Pfam" id="PF00288"/>
    </source>
</evidence>
<comment type="similarity">
    <text evidence="2 13">Belongs to the GHMP kinase family. Mevalonate kinase subfamily.</text>
</comment>
<reference evidence="16" key="1">
    <citation type="submission" date="2016-03" db="EMBL/GenBank/DDBJ databases">
        <authorList>
            <person name="Devillers Hugo."/>
        </authorList>
    </citation>
    <scope>NUCLEOTIDE SEQUENCE [LARGE SCALE GENOMIC DNA]</scope>
</reference>
<evidence type="ECO:0000256" key="1">
    <source>
        <dbReference type="ARBA" id="ARBA00005017"/>
    </source>
</evidence>
<keyword evidence="4 13" id="KW-0444">Lipid biosynthesis</keyword>
<dbReference type="GO" id="GO:0005524">
    <property type="term" value="F:ATP binding"/>
    <property type="evidence" value="ECO:0007669"/>
    <property type="project" value="UniProtKB-UniRule"/>
</dbReference>
<dbReference type="EC" id="2.7.4.2" evidence="3 13"/>
<evidence type="ECO:0000256" key="6">
    <source>
        <dbReference type="ARBA" id="ARBA00022741"/>
    </source>
</evidence>
<dbReference type="Gene3D" id="3.30.230.10">
    <property type="match status" value="1"/>
</dbReference>
<evidence type="ECO:0000313" key="15">
    <source>
        <dbReference type="EMBL" id="SCU83288.1"/>
    </source>
</evidence>
<feature type="domain" description="GHMP kinase N-terminal" evidence="14">
    <location>
        <begin position="137"/>
        <end position="211"/>
    </location>
</feature>
<evidence type="ECO:0000256" key="13">
    <source>
        <dbReference type="PIRNR" id="PIRNR017288"/>
    </source>
</evidence>
<evidence type="ECO:0000256" key="10">
    <source>
        <dbReference type="ARBA" id="ARBA00023098"/>
    </source>
</evidence>
<keyword evidence="11 13" id="KW-0753">Steroid metabolism</keyword>
<dbReference type="OrthoDB" id="10262935at2759"/>
<evidence type="ECO:0000256" key="5">
    <source>
        <dbReference type="ARBA" id="ARBA00022679"/>
    </source>
</evidence>
<evidence type="ECO:0000256" key="4">
    <source>
        <dbReference type="ARBA" id="ARBA00022516"/>
    </source>
</evidence>
<dbReference type="GO" id="GO:0004631">
    <property type="term" value="F:phosphomevalonate kinase activity"/>
    <property type="evidence" value="ECO:0007669"/>
    <property type="project" value="UniProtKB-UniRule"/>
</dbReference>
<keyword evidence="10 13" id="KW-0443">Lipid metabolism</keyword>
<dbReference type="AlphaFoldDB" id="A0A1G4J102"/>
<evidence type="ECO:0000256" key="7">
    <source>
        <dbReference type="ARBA" id="ARBA00022777"/>
    </source>
</evidence>
<keyword evidence="8" id="KW-0067">ATP-binding</keyword>
<dbReference type="FunFam" id="3.30.230.10:FF:000101">
    <property type="entry name" value="Phosphomevalonate kinase"/>
    <property type="match status" value="1"/>
</dbReference>
<proteinExistence type="inferred from homology"/>
<dbReference type="NCBIfam" id="TIGR01219">
    <property type="entry name" value="Pmev_kin_ERG8"/>
    <property type="match status" value="1"/>
</dbReference>
<dbReference type="SUPFAM" id="SSF54211">
    <property type="entry name" value="Ribosomal protein S5 domain 2-like"/>
    <property type="match status" value="1"/>
</dbReference>
<dbReference type="InterPro" id="IPR035102">
    <property type="entry name" value="Phosphomevalonate_kinase"/>
</dbReference>
<dbReference type="PIRSF" id="PIRSF017288">
    <property type="entry name" value="PMK_GHMP_euk"/>
    <property type="match status" value="1"/>
</dbReference>
<organism evidence="15 16">
    <name type="scientific">Lachancea meyersii CBS 8951</name>
    <dbReference type="NCBI Taxonomy" id="1266667"/>
    <lineage>
        <taxon>Eukaryota</taxon>
        <taxon>Fungi</taxon>
        <taxon>Dikarya</taxon>
        <taxon>Ascomycota</taxon>
        <taxon>Saccharomycotina</taxon>
        <taxon>Saccharomycetes</taxon>
        <taxon>Saccharomycetales</taxon>
        <taxon>Saccharomycetaceae</taxon>
        <taxon>Lachancea</taxon>
    </lineage>
</organism>
<dbReference type="InterPro" id="IPR014721">
    <property type="entry name" value="Ribsml_uS5_D2-typ_fold_subgr"/>
</dbReference>
<keyword evidence="6" id="KW-0547">Nucleotide-binding</keyword>